<gene>
    <name evidence="2" type="ORF">CYMTET_46615</name>
</gene>
<feature type="region of interest" description="Disordered" evidence="1">
    <location>
        <begin position="123"/>
        <end position="170"/>
    </location>
</feature>
<evidence type="ECO:0000313" key="2">
    <source>
        <dbReference type="EMBL" id="KAK3243749.1"/>
    </source>
</evidence>
<feature type="region of interest" description="Disordered" evidence="1">
    <location>
        <begin position="203"/>
        <end position="269"/>
    </location>
</feature>
<dbReference type="Proteomes" id="UP001190700">
    <property type="component" value="Unassembled WGS sequence"/>
</dbReference>
<reference evidence="2 3" key="1">
    <citation type="journal article" date="2015" name="Genome Biol. Evol.">
        <title>Comparative Genomics of a Bacterivorous Green Alga Reveals Evolutionary Causalities and Consequences of Phago-Mixotrophic Mode of Nutrition.</title>
        <authorList>
            <person name="Burns J.A."/>
            <person name="Paasch A."/>
            <person name="Narechania A."/>
            <person name="Kim E."/>
        </authorList>
    </citation>
    <scope>NUCLEOTIDE SEQUENCE [LARGE SCALE GENOMIC DNA]</scope>
    <source>
        <strain evidence="2 3">PLY_AMNH</strain>
    </source>
</reference>
<sequence length="269" mass="29440">MAGVTTRGARRALMKDSDEDNVVARLKRDVLNSPTPVTPAVAEPAAVKADMIPARKLYQEQAALVRQADGKDDAKLGKFVVYLKTHFANAGLDVSPFDFDDVTRELCGRSLELERQLPKPSWRSCLTQQRQESQQAAEERRASEQRAAEERRTSERRVAEERRASEQRAAEERWAAEQLAAETREAARRLAIDEIVAQQLAARTSDGQRTGGWQRLSWKRGPGVGSGGAEAREEVGATGGLESLEAREEAGVPEVRGPGGSEVPEGPEA</sequence>
<comment type="caution">
    <text evidence="2">The sequence shown here is derived from an EMBL/GenBank/DDBJ whole genome shotgun (WGS) entry which is preliminary data.</text>
</comment>
<organism evidence="2 3">
    <name type="scientific">Cymbomonas tetramitiformis</name>
    <dbReference type="NCBI Taxonomy" id="36881"/>
    <lineage>
        <taxon>Eukaryota</taxon>
        <taxon>Viridiplantae</taxon>
        <taxon>Chlorophyta</taxon>
        <taxon>Pyramimonadophyceae</taxon>
        <taxon>Pyramimonadales</taxon>
        <taxon>Pyramimonadaceae</taxon>
        <taxon>Cymbomonas</taxon>
    </lineage>
</organism>
<dbReference type="EMBL" id="LGRX02032667">
    <property type="protein sequence ID" value="KAK3243749.1"/>
    <property type="molecule type" value="Genomic_DNA"/>
</dbReference>
<evidence type="ECO:0000313" key="3">
    <source>
        <dbReference type="Proteomes" id="UP001190700"/>
    </source>
</evidence>
<feature type="compositionally biased region" description="Low complexity" evidence="1">
    <location>
        <begin position="252"/>
        <end position="269"/>
    </location>
</feature>
<evidence type="ECO:0000256" key="1">
    <source>
        <dbReference type="SAM" id="MobiDB-lite"/>
    </source>
</evidence>
<protein>
    <submittedName>
        <fullName evidence="2">Uncharacterized protein</fullName>
    </submittedName>
</protein>
<accession>A0AAE0BX73</accession>
<keyword evidence="3" id="KW-1185">Reference proteome</keyword>
<dbReference type="AlphaFoldDB" id="A0AAE0BX73"/>
<name>A0AAE0BX73_9CHLO</name>
<proteinExistence type="predicted"/>
<feature type="compositionally biased region" description="Basic and acidic residues" evidence="1">
    <location>
        <begin position="137"/>
        <end position="170"/>
    </location>
</feature>